<feature type="transmembrane region" description="Helical" evidence="10">
    <location>
        <begin position="241"/>
        <end position="258"/>
    </location>
</feature>
<dbReference type="PROSITE" id="PS50156">
    <property type="entry name" value="SSD"/>
    <property type="match status" value="1"/>
</dbReference>
<feature type="transmembrane region" description="Helical" evidence="10">
    <location>
        <begin position="187"/>
        <end position="210"/>
    </location>
</feature>
<dbReference type="EMBL" id="PEWP01000013">
    <property type="protein sequence ID" value="PIU47134.1"/>
    <property type="molecule type" value="Genomic_DNA"/>
</dbReference>
<dbReference type="Pfam" id="PF02355">
    <property type="entry name" value="SecD_SecF_C"/>
    <property type="match status" value="1"/>
</dbReference>
<feature type="domain" description="SSD" evidence="11">
    <location>
        <begin position="126"/>
        <end position="290"/>
    </location>
</feature>
<dbReference type="Proteomes" id="UP000228777">
    <property type="component" value="Unassembled WGS sequence"/>
</dbReference>
<accession>A0A2M6Z3Z4</accession>
<evidence type="ECO:0000256" key="6">
    <source>
        <dbReference type="ARBA" id="ARBA00022927"/>
    </source>
</evidence>
<feature type="transmembrane region" description="Helical" evidence="10">
    <location>
        <begin position="12"/>
        <end position="33"/>
    </location>
</feature>
<dbReference type="GO" id="GO:0005886">
    <property type="term" value="C:plasma membrane"/>
    <property type="evidence" value="ECO:0007669"/>
    <property type="project" value="UniProtKB-SubCell"/>
</dbReference>
<dbReference type="PANTHER" id="PTHR30081">
    <property type="entry name" value="PROTEIN-EXPORT MEMBRANE PROTEIN SEC"/>
    <property type="match status" value="1"/>
</dbReference>
<dbReference type="SUPFAM" id="SSF82866">
    <property type="entry name" value="Multidrug efflux transporter AcrB transmembrane domain"/>
    <property type="match status" value="1"/>
</dbReference>
<dbReference type="GO" id="GO:0065002">
    <property type="term" value="P:intracellular protein transmembrane transport"/>
    <property type="evidence" value="ECO:0007669"/>
    <property type="project" value="UniProtKB-UniRule"/>
</dbReference>
<keyword evidence="5 10" id="KW-0812">Transmembrane</keyword>
<dbReference type="PANTHER" id="PTHR30081:SF8">
    <property type="entry name" value="PROTEIN TRANSLOCASE SUBUNIT SECF"/>
    <property type="match status" value="1"/>
</dbReference>
<name>A0A2M6Z3Z4_9BACT</name>
<evidence type="ECO:0000259" key="11">
    <source>
        <dbReference type="PROSITE" id="PS50156"/>
    </source>
</evidence>
<evidence type="ECO:0000256" key="8">
    <source>
        <dbReference type="ARBA" id="ARBA00023010"/>
    </source>
</evidence>
<keyword evidence="9 10" id="KW-0472">Membrane</keyword>
<evidence type="ECO:0000256" key="5">
    <source>
        <dbReference type="ARBA" id="ARBA00022692"/>
    </source>
</evidence>
<dbReference type="InterPro" id="IPR000731">
    <property type="entry name" value="SSD"/>
</dbReference>
<dbReference type="AlphaFoldDB" id="A0A2M6Z3Z4"/>
<evidence type="ECO:0000313" key="12">
    <source>
        <dbReference type="EMBL" id="PIU47134.1"/>
    </source>
</evidence>
<gene>
    <name evidence="10 12" type="primary">secF</name>
    <name evidence="12" type="ORF">COS93_00580</name>
</gene>
<evidence type="ECO:0000256" key="1">
    <source>
        <dbReference type="ARBA" id="ARBA00004651"/>
    </source>
</evidence>
<comment type="function">
    <text evidence="10">Part of the Sec protein translocase complex. Interacts with the SecYEG preprotein conducting channel. SecDF uses the proton motive force (PMF) to complete protein translocation after the ATP-dependent function of SecA.</text>
</comment>
<keyword evidence="3 10" id="KW-1003">Cell membrane</keyword>
<dbReference type="NCBIfam" id="TIGR00966">
    <property type="entry name" value="transloc_SecF"/>
    <property type="match status" value="1"/>
</dbReference>
<dbReference type="InterPro" id="IPR022646">
    <property type="entry name" value="SecD/SecF_CS"/>
</dbReference>
<dbReference type="PRINTS" id="PR01755">
    <property type="entry name" value="SECFTRNLCASE"/>
</dbReference>
<keyword evidence="6 10" id="KW-0653">Protein transport</keyword>
<evidence type="ECO:0000256" key="2">
    <source>
        <dbReference type="ARBA" id="ARBA00022448"/>
    </source>
</evidence>
<dbReference type="GO" id="GO:0043952">
    <property type="term" value="P:protein transport by the Sec complex"/>
    <property type="evidence" value="ECO:0007669"/>
    <property type="project" value="UniProtKB-UniRule"/>
</dbReference>
<comment type="similarity">
    <text evidence="10">Belongs to the SecD/SecF family. SecF subfamily.</text>
</comment>
<evidence type="ECO:0000313" key="13">
    <source>
        <dbReference type="Proteomes" id="UP000228777"/>
    </source>
</evidence>
<keyword evidence="8 10" id="KW-0811">Translocation</keyword>
<keyword evidence="4" id="KW-0997">Cell inner membrane</keyword>
<dbReference type="InterPro" id="IPR005665">
    <property type="entry name" value="SecF_bac"/>
</dbReference>
<dbReference type="InterPro" id="IPR022645">
    <property type="entry name" value="SecD/SecF_bac"/>
</dbReference>
<keyword evidence="7 10" id="KW-1133">Transmembrane helix</keyword>
<keyword evidence="2 10" id="KW-0813">Transport</keyword>
<evidence type="ECO:0000256" key="4">
    <source>
        <dbReference type="ARBA" id="ARBA00022519"/>
    </source>
</evidence>
<dbReference type="InterPro" id="IPR048634">
    <property type="entry name" value="SecD_SecF_C"/>
</dbReference>
<dbReference type="Pfam" id="PF07549">
    <property type="entry name" value="Sec_GG"/>
    <property type="match status" value="1"/>
</dbReference>
<feature type="transmembrane region" description="Helical" evidence="10">
    <location>
        <begin position="155"/>
        <end position="175"/>
    </location>
</feature>
<protein>
    <recommendedName>
        <fullName evidence="10">Protein-export membrane protein SecF</fullName>
    </recommendedName>
</protein>
<proteinExistence type="inferred from homology"/>
<feature type="transmembrane region" description="Helical" evidence="10">
    <location>
        <begin position="126"/>
        <end position="143"/>
    </location>
</feature>
<dbReference type="InterPro" id="IPR022813">
    <property type="entry name" value="SecD/SecF_arch_bac"/>
</dbReference>
<sequence>MGLIHFIKYRKIFYLISGSLVALSIFIIVVFGLRFGIEFTGGTIIKIEYENTRPSVLEIKEKLREFPGITIQEKGNLGIILEMKEIPPETQFELIRKLKELGEIKEGSLSVETIGPVIGKEMRQKTLIVIVLSLFAVLIYIAIAFSKASRPVNSFIYGVMALIALCHDVIIPLGVFSILGKYFGVEITIPIITAFLFIFGYSINDTIVIFDRTRENLLKFSKENFDVILDKSLSQTLSRSLSISFTTLIPLFAIFFFGGETLKYFVLALILGISFGSYSSIFLAAPLVYSYFLFREKKKG</sequence>
<evidence type="ECO:0000256" key="10">
    <source>
        <dbReference type="HAMAP-Rule" id="MF_01464"/>
    </source>
</evidence>
<reference evidence="13" key="1">
    <citation type="submission" date="2017-09" db="EMBL/GenBank/DDBJ databases">
        <title>Depth-based differentiation of microbial function through sediment-hosted aquifers and enrichment of novel symbionts in the deep terrestrial subsurface.</title>
        <authorList>
            <person name="Probst A.J."/>
            <person name="Ladd B."/>
            <person name="Jarett J.K."/>
            <person name="Geller-Mcgrath D.E."/>
            <person name="Sieber C.M.K."/>
            <person name="Emerson J.B."/>
            <person name="Anantharaman K."/>
            <person name="Thomas B.C."/>
            <person name="Malmstrom R."/>
            <person name="Stieglmeier M."/>
            <person name="Klingl A."/>
            <person name="Woyke T."/>
            <person name="Ryan C.M."/>
            <person name="Banfield J.F."/>
        </authorList>
    </citation>
    <scope>NUCLEOTIDE SEQUENCE [LARGE SCALE GENOMIC DNA]</scope>
</reference>
<feature type="transmembrane region" description="Helical" evidence="10">
    <location>
        <begin position="264"/>
        <end position="294"/>
    </location>
</feature>
<dbReference type="GO" id="GO:0015450">
    <property type="term" value="F:protein-transporting ATPase activity"/>
    <property type="evidence" value="ECO:0007669"/>
    <property type="project" value="InterPro"/>
</dbReference>
<comment type="caution">
    <text evidence="12">The sequence shown here is derived from an EMBL/GenBank/DDBJ whole genome shotgun (WGS) entry which is preliminary data.</text>
</comment>
<comment type="subunit">
    <text evidence="10">Forms a complex with SecD. Part of the essential Sec protein translocation apparatus which comprises SecA, SecYEG and auxiliary proteins SecDF. Other proteins may also be involved.</text>
</comment>
<comment type="subcellular location">
    <subcellularLocation>
        <location evidence="1 10">Cell membrane</location>
        <topology evidence="1 10">Multi-pass membrane protein</topology>
    </subcellularLocation>
</comment>
<dbReference type="GO" id="GO:0006605">
    <property type="term" value="P:protein targeting"/>
    <property type="evidence" value="ECO:0007669"/>
    <property type="project" value="UniProtKB-UniRule"/>
</dbReference>
<evidence type="ECO:0000256" key="3">
    <source>
        <dbReference type="ARBA" id="ARBA00022475"/>
    </source>
</evidence>
<dbReference type="HAMAP" id="MF_01464_B">
    <property type="entry name" value="SecF_B"/>
    <property type="match status" value="1"/>
</dbReference>
<dbReference type="Gene3D" id="1.20.1640.10">
    <property type="entry name" value="Multidrug efflux transporter AcrB transmembrane domain"/>
    <property type="match status" value="1"/>
</dbReference>
<evidence type="ECO:0000256" key="7">
    <source>
        <dbReference type="ARBA" id="ARBA00022989"/>
    </source>
</evidence>
<organism evidence="12 13">
    <name type="scientific">bacterium (Candidatus Gribaldobacteria) CG07_land_8_20_14_0_80_33_18</name>
    <dbReference type="NCBI Taxonomy" id="2014272"/>
    <lineage>
        <taxon>Bacteria</taxon>
        <taxon>Candidatus Gribaldobacteria</taxon>
    </lineage>
</organism>
<evidence type="ECO:0000256" key="9">
    <source>
        <dbReference type="ARBA" id="ARBA00023136"/>
    </source>
</evidence>